<evidence type="ECO:0000256" key="1">
    <source>
        <dbReference type="ARBA" id="ARBA00022884"/>
    </source>
</evidence>
<dbReference type="PROSITE" id="PS50102">
    <property type="entry name" value="RRM"/>
    <property type="match status" value="1"/>
</dbReference>
<dbReference type="Gene3D" id="3.30.70.330">
    <property type="match status" value="1"/>
</dbReference>
<dbReference type="Proteomes" id="UP000814243">
    <property type="component" value="Unassembled WGS sequence"/>
</dbReference>
<gene>
    <name evidence="5" type="ORF">HF086_006751</name>
</gene>
<dbReference type="AlphaFoldDB" id="A0A922SBM0"/>
<dbReference type="InterPro" id="IPR000504">
    <property type="entry name" value="RRM_dom"/>
</dbReference>
<dbReference type="GO" id="GO:0061574">
    <property type="term" value="C:ASAP complex"/>
    <property type="evidence" value="ECO:0007669"/>
    <property type="project" value="TreeGrafter"/>
</dbReference>
<dbReference type="EMBL" id="JACEFF010000774">
    <property type="protein sequence ID" value="KAH9631173.1"/>
    <property type="molecule type" value="Genomic_DNA"/>
</dbReference>
<dbReference type="SMART" id="SM00360">
    <property type="entry name" value="RRM"/>
    <property type="match status" value="1"/>
</dbReference>
<keyword evidence="1 2" id="KW-0694">RNA-binding</keyword>
<dbReference type="GO" id="GO:0005737">
    <property type="term" value="C:cytoplasm"/>
    <property type="evidence" value="ECO:0007669"/>
    <property type="project" value="TreeGrafter"/>
</dbReference>
<sequence length="187" mass="20158">MFLSRYSAKKSKPTFKYSTEEEKNKLFVKNLPFAHCTKDALAEVFDKYGKLKDVRVVTHKDGKPKGLAYIEYEDEAAAAEAVSKVHGMMLGDRKLDVAFSAPPPRQSGSGASDAPALGQAKRDAGGGMRRTQLSSFIPSVLQKAVASTSAAAQPSTSSASSNGNHSNGDEKRPLSNSDFRSMLLKKQ</sequence>
<feature type="region of interest" description="Disordered" evidence="3">
    <location>
        <begin position="96"/>
        <end position="133"/>
    </location>
</feature>
<evidence type="ECO:0000313" key="5">
    <source>
        <dbReference type="EMBL" id="KAH9631173.1"/>
    </source>
</evidence>
<evidence type="ECO:0000256" key="2">
    <source>
        <dbReference type="PROSITE-ProRule" id="PRU00176"/>
    </source>
</evidence>
<dbReference type="PANTHER" id="PTHR15481">
    <property type="entry name" value="RIBONUCLEIC ACID BINDING PROTEIN S1"/>
    <property type="match status" value="1"/>
</dbReference>
<evidence type="ECO:0000313" key="6">
    <source>
        <dbReference type="Proteomes" id="UP000814243"/>
    </source>
</evidence>
<dbReference type="SUPFAM" id="SSF54928">
    <property type="entry name" value="RNA-binding domain, RBD"/>
    <property type="match status" value="1"/>
</dbReference>
<comment type="caution">
    <text evidence="5">The sequence shown here is derived from an EMBL/GenBank/DDBJ whole genome shotgun (WGS) entry which is preliminary data.</text>
</comment>
<protein>
    <recommendedName>
        <fullName evidence="4">RRM domain-containing protein</fullName>
    </recommendedName>
</protein>
<dbReference type="GO" id="GO:0005654">
    <property type="term" value="C:nucleoplasm"/>
    <property type="evidence" value="ECO:0007669"/>
    <property type="project" value="TreeGrafter"/>
</dbReference>
<dbReference type="GO" id="GO:0000398">
    <property type="term" value="P:mRNA splicing, via spliceosome"/>
    <property type="evidence" value="ECO:0007669"/>
    <property type="project" value="TreeGrafter"/>
</dbReference>
<proteinExistence type="predicted"/>
<feature type="region of interest" description="Disordered" evidence="3">
    <location>
        <begin position="147"/>
        <end position="187"/>
    </location>
</feature>
<feature type="domain" description="RRM" evidence="4">
    <location>
        <begin position="24"/>
        <end position="102"/>
    </location>
</feature>
<organism evidence="5 6">
    <name type="scientific">Spodoptera exigua</name>
    <name type="common">Beet armyworm</name>
    <name type="synonym">Noctua fulgens</name>
    <dbReference type="NCBI Taxonomy" id="7107"/>
    <lineage>
        <taxon>Eukaryota</taxon>
        <taxon>Metazoa</taxon>
        <taxon>Ecdysozoa</taxon>
        <taxon>Arthropoda</taxon>
        <taxon>Hexapoda</taxon>
        <taxon>Insecta</taxon>
        <taxon>Pterygota</taxon>
        <taxon>Neoptera</taxon>
        <taxon>Endopterygota</taxon>
        <taxon>Lepidoptera</taxon>
        <taxon>Glossata</taxon>
        <taxon>Ditrysia</taxon>
        <taxon>Noctuoidea</taxon>
        <taxon>Noctuidae</taxon>
        <taxon>Amphipyrinae</taxon>
        <taxon>Spodoptera</taxon>
    </lineage>
</organism>
<reference evidence="5" key="1">
    <citation type="journal article" date="2021" name="G3 (Bethesda)">
        <title>Genome and transcriptome analysis of the beet armyworm Spodoptera exigua reveals targets for pest control. .</title>
        <authorList>
            <person name="Simon S."/>
            <person name="Breeschoten T."/>
            <person name="Jansen H.J."/>
            <person name="Dirks R.P."/>
            <person name="Schranz M.E."/>
            <person name="Ros V.I.D."/>
        </authorList>
    </citation>
    <scope>NUCLEOTIDE SEQUENCE</scope>
    <source>
        <strain evidence="5">TB_SE_WUR_2020</strain>
    </source>
</reference>
<evidence type="ECO:0000259" key="4">
    <source>
        <dbReference type="PROSITE" id="PS50102"/>
    </source>
</evidence>
<name>A0A922SBM0_SPOEX</name>
<dbReference type="Pfam" id="PF00076">
    <property type="entry name" value="RRM_1"/>
    <property type="match status" value="1"/>
</dbReference>
<feature type="compositionally biased region" description="Low complexity" evidence="3">
    <location>
        <begin position="147"/>
        <end position="161"/>
    </location>
</feature>
<dbReference type="GO" id="GO:0003723">
    <property type="term" value="F:RNA binding"/>
    <property type="evidence" value="ECO:0007669"/>
    <property type="project" value="UniProtKB-UniRule"/>
</dbReference>
<accession>A0A922SBM0</accession>
<evidence type="ECO:0000256" key="3">
    <source>
        <dbReference type="SAM" id="MobiDB-lite"/>
    </source>
</evidence>
<dbReference type="InterPro" id="IPR012677">
    <property type="entry name" value="Nucleotide-bd_a/b_plait_sf"/>
</dbReference>
<dbReference type="InterPro" id="IPR035979">
    <property type="entry name" value="RBD_domain_sf"/>
</dbReference>
<dbReference type="PANTHER" id="PTHR15481:SF5">
    <property type="entry name" value="SQUAMOUS CELL CARCINOMA ANTIGEN RECOGNIZED BY T-CELLS 3"/>
    <property type="match status" value="1"/>
</dbReference>